<sequence length="112" mass="12772">MNLKLILQKANACITAGDHEGFLEFCTKDTRWTFVGDRTLNGIDEVKAYMAEAYKEPPKFEVTLMIEEGNYLTAIGTISLQSENSEWISYEYCDVWRFEDGKLAELKAFVVG</sequence>
<dbReference type="STRING" id="1302685.SAMN05444408_104174"/>
<protein>
    <submittedName>
        <fullName evidence="2">Ketosteroid isomerase-related protein</fullName>
    </submittedName>
</protein>
<dbReference type="RefSeq" id="WP_072884189.1">
    <property type="nucleotide sequence ID" value="NZ_FQVO01000004.1"/>
</dbReference>
<accession>A0A1M4WGG4</accession>
<evidence type="ECO:0000259" key="1">
    <source>
        <dbReference type="Pfam" id="PF12680"/>
    </source>
</evidence>
<dbReference type="Pfam" id="PF12680">
    <property type="entry name" value="SnoaL_2"/>
    <property type="match status" value="1"/>
</dbReference>
<gene>
    <name evidence="2" type="ORF">SAMN05444408_104174</name>
</gene>
<keyword evidence="3" id="KW-1185">Reference proteome</keyword>
<evidence type="ECO:0000313" key="2">
    <source>
        <dbReference type="EMBL" id="SHE80275.1"/>
    </source>
</evidence>
<reference evidence="3" key="1">
    <citation type="submission" date="2016-11" db="EMBL/GenBank/DDBJ databases">
        <authorList>
            <person name="Varghese N."/>
            <person name="Submissions S."/>
        </authorList>
    </citation>
    <scope>NUCLEOTIDE SEQUENCE [LARGE SCALE GENOMIC DNA]</scope>
    <source>
        <strain evidence="3">DSM 26898</strain>
    </source>
</reference>
<proteinExistence type="predicted"/>
<dbReference type="OrthoDB" id="6692273at2"/>
<dbReference type="InterPro" id="IPR032710">
    <property type="entry name" value="NTF2-like_dom_sf"/>
</dbReference>
<organism evidence="2 3">
    <name type="scientific">Chryseobacterium takakiae</name>
    <dbReference type="NCBI Taxonomy" id="1302685"/>
    <lineage>
        <taxon>Bacteria</taxon>
        <taxon>Pseudomonadati</taxon>
        <taxon>Bacteroidota</taxon>
        <taxon>Flavobacteriia</taxon>
        <taxon>Flavobacteriales</taxon>
        <taxon>Weeksellaceae</taxon>
        <taxon>Chryseobacterium group</taxon>
        <taxon>Chryseobacterium</taxon>
    </lineage>
</organism>
<dbReference type="Gene3D" id="3.10.450.50">
    <property type="match status" value="1"/>
</dbReference>
<dbReference type="InterPro" id="IPR037401">
    <property type="entry name" value="SnoaL-like"/>
</dbReference>
<dbReference type="Proteomes" id="UP000184236">
    <property type="component" value="Unassembled WGS sequence"/>
</dbReference>
<dbReference type="GO" id="GO:0016853">
    <property type="term" value="F:isomerase activity"/>
    <property type="evidence" value="ECO:0007669"/>
    <property type="project" value="UniProtKB-KW"/>
</dbReference>
<name>A0A1M4WGG4_9FLAO</name>
<dbReference type="SUPFAM" id="SSF54427">
    <property type="entry name" value="NTF2-like"/>
    <property type="match status" value="1"/>
</dbReference>
<dbReference type="AlphaFoldDB" id="A0A1M4WGG4"/>
<keyword evidence="2" id="KW-0413">Isomerase</keyword>
<evidence type="ECO:0000313" key="3">
    <source>
        <dbReference type="Proteomes" id="UP000184236"/>
    </source>
</evidence>
<dbReference type="EMBL" id="FQVO01000004">
    <property type="protein sequence ID" value="SHE80275.1"/>
    <property type="molecule type" value="Genomic_DNA"/>
</dbReference>
<feature type="domain" description="SnoaL-like" evidence="1">
    <location>
        <begin position="10"/>
        <end position="105"/>
    </location>
</feature>